<dbReference type="AlphaFoldDB" id="A0A0F8ZVM5"/>
<comment type="caution">
    <text evidence="1">The sequence shown here is derived from an EMBL/GenBank/DDBJ whole genome shotgun (WGS) entry which is preliminary data.</text>
</comment>
<proteinExistence type="predicted"/>
<evidence type="ECO:0000313" key="1">
    <source>
        <dbReference type="EMBL" id="KKK89985.1"/>
    </source>
</evidence>
<name>A0A0F8ZVM5_9ZZZZ</name>
<organism evidence="1">
    <name type="scientific">marine sediment metagenome</name>
    <dbReference type="NCBI Taxonomy" id="412755"/>
    <lineage>
        <taxon>unclassified sequences</taxon>
        <taxon>metagenomes</taxon>
        <taxon>ecological metagenomes</taxon>
    </lineage>
</organism>
<protein>
    <submittedName>
        <fullName evidence="1">Uncharacterized protein</fullName>
    </submittedName>
</protein>
<reference evidence="1" key="1">
    <citation type="journal article" date="2015" name="Nature">
        <title>Complex archaea that bridge the gap between prokaryotes and eukaryotes.</title>
        <authorList>
            <person name="Spang A."/>
            <person name="Saw J.H."/>
            <person name="Jorgensen S.L."/>
            <person name="Zaremba-Niedzwiedzka K."/>
            <person name="Martijn J."/>
            <person name="Lind A.E."/>
            <person name="van Eijk R."/>
            <person name="Schleper C."/>
            <person name="Guy L."/>
            <person name="Ettema T.J."/>
        </authorList>
    </citation>
    <scope>NUCLEOTIDE SEQUENCE</scope>
</reference>
<gene>
    <name evidence="1" type="ORF">LCGC14_2727630</name>
</gene>
<accession>A0A0F8ZVM5</accession>
<dbReference type="EMBL" id="LAZR01049296">
    <property type="protein sequence ID" value="KKK89985.1"/>
    <property type="molecule type" value="Genomic_DNA"/>
</dbReference>
<sequence>MKSETVGWLSKWMLQTMRGFVIEHKGVFEKAIIAYALILPEPTKENTLEPNCHILLDIRDRFRERNTVKPALFEAAWKALICEYEHDPCYRNRLDWLLEELVESVLDGEWKPRPTNHPSGGWKEPHPYGEYVNRSFNNLIKS</sequence>